<dbReference type="Pfam" id="PF00112">
    <property type="entry name" value="Peptidase_C1"/>
    <property type="match status" value="1"/>
</dbReference>
<dbReference type="InterPro" id="IPR039417">
    <property type="entry name" value="Peptidase_C1A_papain-like"/>
</dbReference>
<keyword evidence="2" id="KW-0732">Signal</keyword>
<dbReference type="KEGG" id="nss:113425434"/>
<dbReference type="SMART" id="SM00848">
    <property type="entry name" value="Inhibitor_I29"/>
    <property type="match status" value="1"/>
</dbReference>
<evidence type="ECO:0000313" key="6">
    <source>
        <dbReference type="RefSeq" id="XP_026543367.1"/>
    </source>
</evidence>
<reference evidence="6" key="1">
    <citation type="submission" date="2025-08" db="UniProtKB">
        <authorList>
            <consortium name="RefSeq"/>
        </authorList>
    </citation>
    <scope>IDENTIFICATION</scope>
</reference>
<evidence type="ECO:0000256" key="1">
    <source>
        <dbReference type="ARBA" id="ARBA00008455"/>
    </source>
</evidence>
<feature type="domain" description="Peptidase C1A papain C-terminal" evidence="3">
    <location>
        <begin position="129"/>
        <end position="326"/>
    </location>
</feature>
<organism evidence="5 6">
    <name type="scientific">Notechis scutatus</name>
    <name type="common">mainland tiger snake</name>
    <dbReference type="NCBI Taxonomy" id="8663"/>
    <lineage>
        <taxon>Eukaryota</taxon>
        <taxon>Metazoa</taxon>
        <taxon>Chordata</taxon>
        <taxon>Craniata</taxon>
        <taxon>Vertebrata</taxon>
        <taxon>Euteleostomi</taxon>
        <taxon>Lepidosauria</taxon>
        <taxon>Squamata</taxon>
        <taxon>Bifurcata</taxon>
        <taxon>Unidentata</taxon>
        <taxon>Episquamata</taxon>
        <taxon>Toxicofera</taxon>
        <taxon>Serpentes</taxon>
        <taxon>Colubroidea</taxon>
        <taxon>Elapidae</taxon>
        <taxon>Hydrophiinae</taxon>
        <taxon>Notechis</taxon>
    </lineage>
</organism>
<sequence>MRQDAPAMGLAKLAAGLTLWVACMPALRANFTLPSDPGTMELAGKFQDFMAKFGKTYNSQEEMIYRFKVFVQNMETSQVLQDTELGTAQYGITPFSDLTESEFAKKFGNPVSKAVPFGPMEPPRSFTGAPRFCDWRKKGLSPVKDQGECASCWAFAAVSNIEALWKIHRNVNCSLSVQEVTDCTYHSRGGCLGGYVWDAFQYVVNNSGLSPSTLYPYIGENHRCQKFKKRKLTKIDGYSILPRDEKYIANVVATQGPVTALINQKNMQHYRKGIIQRSKVSCDPNWLDHAVLIVGFGEGKIRRGTWSGSYWIIQNSWGKHWGEEVG</sequence>
<feature type="chain" id="PRO_5026762935" evidence="2">
    <location>
        <begin position="30"/>
        <end position="326"/>
    </location>
</feature>
<name>A0A6J1VJN6_9SAUR</name>
<dbReference type="SMART" id="SM00645">
    <property type="entry name" value="Pept_C1"/>
    <property type="match status" value="1"/>
</dbReference>
<dbReference type="CDD" id="cd02248">
    <property type="entry name" value="Peptidase_C1A"/>
    <property type="match status" value="1"/>
</dbReference>
<dbReference type="GO" id="GO:0008234">
    <property type="term" value="F:cysteine-type peptidase activity"/>
    <property type="evidence" value="ECO:0007669"/>
    <property type="project" value="InterPro"/>
</dbReference>
<accession>A0A6J1VJN6</accession>
<feature type="domain" description="Cathepsin propeptide inhibitor" evidence="4">
    <location>
        <begin position="46"/>
        <end position="103"/>
    </location>
</feature>
<evidence type="ECO:0000259" key="4">
    <source>
        <dbReference type="SMART" id="SM00848"/>
    </source>
</evidence>
<dbReference type="InterPro" id="IPR038765">
    <property type="entry name" value="Papain-like_cys_pep_sf"/>
</dbReference>
<dbReference type="CTD" id="1521"/>
<dbReference type="Gene3D" id="3.90.70.10">
    <property type="entry name" value="Cysteine proteinases"/>
    <property type="match status" value="1"/>
</dbReference>
<protein>
    <submittedName>
        <fullName evidence="6">Cathepsin W</fullName>
    </submittedName>
</protein>
<dbReference type="AlphaFoldDB" id="A0A6J1VJN6"/>
<evidence type="ECO:0000313" key="5">
    <source>
        <dbReference type="Proteomes" id="UP000504612"/>
    </source>
</evidence>
<gene>
    <name evidence="6" type="primary">CTSW</name>
</gene>
<dbReference type="PRINTS" id="PR00705">
    <property type="entry name" value="PAPAIN"/>
</dbReference>
<comment type="similarity">
    <text evidence="1">Belongs to the peptidase C1 family.</text>
</comment>
<proteinExistence type="inferred from homology"/>
<keyword evidence="5" id="KW-1185">Reference proteome</keyword>
<evidence type="ECO:0000256" key="2">
    <source>
        <dbReference type="SAM" id="SignalP"/>
    </source>
</evidence>
<dbReference type="PROSITE" id="PS51257">
    <property type="entry name" value="PROKAR_LIPOPROTEIN"/>
    <property type="match status" value="1"/>
</dbReference>
<dbReference type="PANTHER" id="PTHR12411">
    <property type="entry name" value="CYSTEINE PROTEASE FAMILY C1-RELATED"/>
    <property type="match status" value="1"/>
</dbReference>
<dbReference type="GeneID" id="113425434"/>
<dbReference type="RefSeq" id="XP_026543367.1">
    <property type="nucleotide sequence ID" value="XM_026687582.1"/>
</dbReference>
<evidence type="ECO:0000259" key="3">
    <source>
        <dbReference type="SMART" id="SM00645"/>
    </source>
</evidence>
<dbReference type="PROSITE" id="PS00639">
    <property type="entry name" value="THIOL_PROTEASE_HIS"/>
    <property type="match status" value="1"/>
</dbReference>
<dbReference type="SUPFAM" id="SSF54001">
    <property type="entry name" value="Cysteine proteinases"/>
    <property type="match status" value="1"/>
</dbReference>
<feature type="signal peptide" evidence="2">
    <location>
        <begin position="1"/>
        <end position="29"/>
    </location>
</feature>
<dbReference type="InterPro" id="IPR013128">
    <property type="entry name" value="Peptidase_C1A"/>
</dbReference>
<dbReference type="InterPro" id="IPR025660">
    <property type="entry name" value="Pept_his_AS"/>
</dbReference>
<dbReference type="InterPro" id="IPR000668">
    <property type="entry name" value="Peptidase_C1A_C"/>
</dbReference>
<dbReference type="GO" id="GO:0006508">
    <property type="term" value="P:proteolysis"/>
    <property type="evidence" value="ECO:0007669"/>
    <property type="project" value="InterPro"/>
</dbReference>
<dbReference type="InterPro" id="IPR013201">
    <property type="entry name" value="Prot_inhib_I29"/>
</dbReference>
<dbReference type="Proteomes" id="UP000504612">
    <property type="component" value="Unplaced"/>
</dbReference>
<dbReference type="Pfam" id="PF08246">
    <property type="entry name" value="Inhibitor_I29"/>
    <property type="match status" value="1"/>
</dbReference>